<proteinExistence type="predicted"/>
<gene>
    <name evidence="1" type="ORF">P167DRAFT_542526</name>
</gene>
<name>A0A3N4LCT4_9PEZI</name>
<dbReference type="EMBL" id="ML119111">
    <property type="protein sequence ID" value="RPB15805.1"/>
    <property type="molecule type" value="Genomic_DNA"/>
</dbReference>
<protein>
    <submittedName>
        <fullName evidence="1">Uncharacterized protein</fullName>
    </submittedName>
</protein>
<dbReference type="AlphaFoldDB" id="A0A3N4LCT4"/>
<dbReference type="InParanoid" id="A0A3N4LCT4"/>
<dbReference type="OrthoDB" id="5415889at2759"/>
<sequence length="109" mass="11856">MPVAAGFGALQQQINANHLQVMALLGQMQVQIGQMQVQIGQVQGQIAQIQDEQQLLPMRLYNASTSDTAPLRYPAGLPQGHPLPHTRRDLFELTGKSSLLVDVDVANIS</sequence>
<organism evidence="1 2">
    <name type="scientific">Morchella conica CCBAS932</name>
    <dbReference type="NCBI Taxonomy" id="1392247"/>
    <lineage>
        <taxon>Eukaryota</taxon>
        <taxon>Fungi</taxon>
        <taxon>Dikarya</taxon>
        <taxon>Ascomycota</taxon>
        <taxon>Pezizomycotina</taxon>
        <taxon>Pezizomycetes</taxon>
        <taxon>Pezizales</taxon>
        <taxon>Morchellaceae</taxon>
        <taxon>Morchella</taxon>
    </lineage>
</organism>
<accession>A0A3N4LCT4</accession>
<evidence type="ECO:0000313" key="1">
    <source>
        <dbReference type="EMBL" id="RPB15805.1"/>
    </source>
</evidence>
<keyword evidence="2" id="KW-1185">Reference proteome</keyword>
<evidence type="ECO:0000313" key="2">
    <source>
        <dbReference type="Proteomes" id="UP000277580"/>
    </source>
</evidence>
<reference evidence="1 2" key="1">
    <citation type="journal article" date="2018" name="Nat. Ecol. Evol.">
        <title>Pezizomycetes genomes reveal the molecular basis of ectomycorrhizal truffle lifestyle.</title>
        <authorList>
            <person name="Murat C."/>
            <person name="Payen T."/>
            <person name="Noel B."/>
            <person name="Kuo A."/>
            <person name="Morin E."/>
            <person name="Chen J."/>
            <person name="Kohler A."/>
            <person name="Krizsan K."/>
            <person name="Balestrini R."/>
            <person name="Da Silva C."/>
            <person name="Montanini B."/>
            <person name="Hainaut M."/>
            <person name="Levati E."/>
            <person name="Barry K.W."/>
            <person name="Belfiori B."/>
            <person name="Cichocki N."/>
            <person name="Clum A."/>
            <person name="Dockter R.B."/>
            <person name="Fauchery L."/>
            <person name="Guy J."/>
            <person name="Iotti M."/>
            <person name="Le Tacon F."/>
            <person name="Lindquist E.A."/>
            <person name="Lipzen A."/>
            <person name="Malagnac F."/>
            <person name="Mello A."/>
            <person name="Molinier V."/>
            <person name="Miyauchi S."/>
            <person name="Poulain J."/>
            <person name="Riccioni C."/>
            <person name="Rubini A."/>
            <person name="Sitrit Y."/>
            <person name="Splivallo R."/>
            <person name="Traeger S."/>
            <person name="Wang M."/>
            <person name="Zifcakova L."/>
            <person name="Wipf D."/>
            <person name="Zambonelli A."/>
            <person name="Paolocci F."/>
            <person name="Nowrousian M."/>
            <person name="Ottonello S."/>
            <person name="Baldrian P."/>
            <person name="Spatafora J.W."/>
            <person name="Henrissat B."/>
            <person name="Nagy L.G."/>
            <person name="Aury J.M."/>
            <person name="Wincker P."/>
            <person name="Grigoriev I.V."/>
            <person name="Bonfante P."/>
            <person name="Martin F.M."/>
        </authorList>
    </citation>
    <scope>NUCLEOTIDE SEQUENCE [LARGE SCALE GENOMIC DNA]</scope>
    <source>
        <strain evidence="1 2">CCBAS932</strain>
    </source>
</reference>
<dbReference type="Proteomes" id="UP000277580">
    <property type="component" value="Unassembled WGS sequence"/>
</dbReference>